<accession>A0AA44J8Q5</accession>
<organism evidence="1 2">
    <name type="scientific">Agrobacterium tumefaciens</name>
    <dbReference type="NCBI Taxonomy" id="358"/>
    <lineage>
        <taxon>Bacteria</taxon>
        <taxon>Pseudomonadati</taxon>
        <taxon>Pseudomonadota</taxon>
        <taxon>Alphaproteobacteria</taxon>
        <taxon>Hyphomicrobiales</taxon>
        <taxon>Rhizobiaceae</taxon>
        <taxon>Rhizobium/Agrobacterium group</taxon>
        <taxon>Agrobacterium</taxon>
        <taxon>Agrobacterium tumefaciens complex</taxon>
    </lineage>
</organism>
<comment type="caution">
    <text evidence="1">The sequence shown here is derived from an EMBL/GenBank/DDBJ whole genome shotgun (WGS) entry which is preliminary data.</text>
</comment>
<sequence>MAMQTCAAHAAGIAIFEMVDAVFVPLFRYFGFIDPAITQTISQGLPRVTRWREALALRASVVAAVSQDYGQRFKQPLAAHRVLLAD</sequence>
<dbReference type="EMBL" id="JAAMAY010000021">
    <property type="protein sequence ID" value="NTC29185.1"/>
    <property type="molecule type" value="Genomic_DNA"/>
</dbReference>
<evidence type="ECO:0000313" key="1">
    <source>
        <dbReference type="EMBL" id="NTC29185.1"/>
    </source>
</evidence>
<evidence type="ECO:0000313" key="2">
    <source>
        <dbReference type="Proteomes" id="UP000702952"/>
    </source>
</evidence>
<protein>
    <submittedName>
        <fullName evidence="1">Glutathione S-transferase</fullName>
    </submittedName>
</protein>
<dbReference type="AlphaFoldDB" id="A0AA44J8Q5"/>
<name>A0AA44J8Q5_AGRTU</name>
<proteinExistence type="predicted"/>
<dbReference type="Proteomes" id="UP000702952">
    <property type="component" value="Unassembled WGS sequence"/>
</dbReference>
<gene>
    <name evidence="1" type="ORF">G6M46_13545</name>
</gene>
<dbReference type="InterPro" id="IPR036282">
    <property type="entry name" value="Glutathione-S-Trfase_C_sf"/>
</dbReference>
<reference evidence="1" key="1">
    <citation type="journal article" date="2020" name="Science">
        <title>Unexpected conservation and global transmission of agrobacterial virulence plasmids.</title>
        <authorList>
            <person name="Weisberg A.J."/>
            <person name="Davis E.W. 2nd"/>
            <person name="Tabima J."/>
            <person name="Belcher M.S."/>
            <person name="Miller M."/>
            <person name="Kuo C.H."/>
            <person name="Loper J.E."/>
            <person name="Grunwald N.J."/>
            <person name="Putnam M.L."/>
            <person name="Chang J.H."/>
        </authorList>
    </citation>
    <scope>NUCLEOTIDE SEQUENCE</scope>
    <source>
        <strain evidence="1">17-1853-1a</strain>
    </source>
</reference>
<dbReference type="SUPFAM" id="SSF47616">
    <property type="entry name" value="GST C-terminal domain-like"/>
    <property type="match status" value="1"/>
</dbReference>